<dbReference type="PIRSF" id="PIRSF037081">
    <property type="entry name" value="P-loop_All4644_prd"/>
    <property type="match status" value="1"/>
</dbReference>
<evidence type="ECO:0000313" key="1">
    <source>
        <dbReference type="EMBL" id="MXQ55263.1"/>
    </source>
</evidence>
<sequence>MEVVIFMGIQGSGKSTFYKQRFFRTHIRINLDMLKTRYREKSLVEACLHAKQSFVIDNTNPTAEDRLRYIPIAKQHAFEVIGYFFSPDVEGAIERNQARDKSEQVPLVAIKSTSNRLEPPSYREGFDQLYQVTLRDNHFFAEDFLSKSSKN</sequence>
<dbReference type="AlphaFoldDB" id="A0A6I4VWG9"/>
<accession>A0A6I4VWG9</accession>
<dbReference type="Pfam" id="PF13671">
    <property type="entry name" value="AAA_33"/>
    <property type="match status" value="1"/>
</dbReference>
<dbReference type="PANTHER" id="PTHR12083:SF9">
    <property type="entry name" value="BIFUNCTIONAL POLYNUCLEOTIDE PHOSPHATASE_KINASE"/>
    <property type="match status" value="1"/>
</dbReference>
<organism evidence="1 2">
    <name type="scientific">Shimazuella alba</name>
    <dbReference type="NCBI Taxonomy" id="2690964"/>
    <lineage>
        <taxon>Bacteria</taxon>
        <taxon>Bacillati</taxon>
        <taxon>Bacillota</taxon>
        <taxon>Bacilli</taxon>
        <taxon>Bacillales</taxon>
        <taxon>Thermoactinomycetaceae</taxon>
        <taxon>Shimazuella</taxon>
    </lineage>
</organism>
<dbReference type="EMBL" id="WUUL01000013">
    <property type="protein sequence ID" value="MXQ55263.1"/>
    <property type="molecule type" value="Genomic_DNA"/>
</dbReference>
<dbReference type="Proteomes" id="UP000430692">
    <property type="component" value="Unassembled WGS sequence"/>
</dbReference>
<proteinExistence type="predicted"/>
<dbReference type="GO" id="GO:0003690">
    <property type="term" value="F:double-stranded DNA binding"/>
    <property type="evidence" value="ECO:0007669"/>
    <property type="project" value="TreeGrafter"/>
</dbReference>
<evidence type="ECO:0000313" key="2">
    <source>
        <dbReference type="Proteomes" id="UP000430692"/>
    </source>
</evidence>
<comment type="caution">
    <text evidence="1">The sequence shown here is derived from an EMBL/GenBank/DDBJ whole genome shotgun (WGS) entry which is preliminary data.</text>
</comment>
<dbReference type="GO" id="GO:0006281">
    <property type="term" value="P:DNA repair"/>
    <property type="evidence" value="ECO:0007669"/>
    <property type="project" value="TreeGrafter"/>
</dbReference>
<dbReference type="Gene3D" id="3.40.50.300">
    <property type="entry name" value="P-loop containing nucleotide triphosphate hydrolases"/>
    <property type="match status" value="1"/>
</dbReference>
<name>A0A6I4VWG9_9BACL</name>
<dbReference type="GO" id="GO:0046403">
    <property type="term" value="F:polynucleotide 3'-phosphatase activity"/>
    <property type="evidence" value="ECO:0007669"/>
    <property type="project" value="TreeGrafter"/>
</dbReference>
<dbReference type="RefSeq" id="WP_160802618.1">
    <property type="nucleotide sequence ID" value="NZ_WUUL01000013.1"/>
</dbReference>
<keyword evidence="2" id="KW-1185">Reference proteome</keyword>
<dbReference type="InterPro" id="IPR017101">
    <property type="entry name" value="P-loop_ATP/GTP-bd_All4644_prd"/>
</dbReference>
<dbReference type="PANTHER" id="PTHR12083">
    <property type="entry name" value="BIFUNCTIONAL POLYNUCLEOTIDE PHOSPHATASE/KINASE"/>
    <property type="match status" value="1"/>
</dbReference>
<dbReference type="GO" id="GO:0046404">
    <property type="term" value="F:ATP-dependent polydeoxyribonucleotide 5'-hydroxyl-kinase activity"/>
    <property type="evidence" value="ECO:0007669"/>
    <property type="project" value="TreeGrafter"/>
</dbReference>
<gene>
    <name evidence="1" type="ORF">GSM42_16390</name>
</gene>
<protein>
    <submittedName>
        <fullName evidence="1">AAA family ATPase</fullName>
    </submittedName>
</protein>
<dbReference type="InterPro" id="IPR027417">
    <property type="entry name" value="P-loop_NTPase"/>
</dbReference>
<reference evidence="1 2" key="1">
    <citation type="submission" date="2019-12" db="EMBL/GenBank/DDBJ databases">
        <title>Whole-genome analyses of novel actinobacteria.</title>
        <authorList>
            <person name="Sahin N."/>
            <person name="Saygin H."/>
        </authorList>
    </citation>
    <scope>NUCLEOTIDE SEQUENCE [LARGE SCALE GENOMIC DNA]</scope>
    <source>
        <strain evidence="1 2">KC615</strain>
    </source>
</reference>
<dbReference type="SUPFAM" id="SSF52540">
    <property type="entry name" value="P-loop containing nucleoside triphosphate hydrolases"/>
    <property type="match status" value="1"/>
</dbReference>